<feature type="binding site" evidence="7">
    <location>
        <position position="136"/>
    </location>
    <ligand>
        <name>FMN</name>
        <dbReference type="ChEBI" id="CHEBI:58210"/>
    </ligand>
</feature>
<keyword evidence="2 7" id="KW-0285">Flavoprotein</keyword>
<dbReference type="InterPro" id="IPR037396">
    <property type="entry name" value="FMN_HAD"/>
</dbReference>
<comment type="caution">
    <text evidence="9">The sequence shown here is derived from an EMBL/GenBank/DDBJ whole genome shotgun (WGS) entry which is preliminary data.</text>
</comment>
<feature type="domain" description="FMN hydroxy acid dehydrogenase" evidence="8">
    <location>
        <begin position="28"/>
        <end position="396"/>
    </location>
</feature>
<dbReference type="PROSITE" id="PS51349">
    <property type="entry name" value="FMN_HYDROXY_ACID_DH_2"/>
    <property type="match status" value="1"/>
</dbReference>
<feature type="binding site" evidence="7">
    <location>
        <position position="54"/>
    </location>
    <ligand>
        <name>glyoxylate</name>
        <dbReference type="ChEBI" id="CHEBI:36655"/>
    </ligand>
</feature>
<dbReference type="Gene3D" id="3.20.20.70">
    <property type="entry name" value="Aldolase class I"/>
    <property type="match status" value="1"/>
</dbReference>
<dbReference type="InterPro" id="IPR012133">
    <property type="entry name" value="Alpha-hydoxy_acid_DH_FMN"/>
</dbReference>
<evidence type="ECO:0000256" key="7">
    <source>
        <dbReference type="PIRSR" id="PIRSR000138-2"/>
    </source>
</evidence>
<evidence type="ECO:0000256" key="5">
    <source>
        <dbReference type="ARBA" id="ARBA00024042"/>
    </source>
</evidence>
<reference evidence="9" key="1">
    <citation type="journal article" date="2020" name="mSystems">
        <title>Genome- and Community-Level Interaction Insights into Carbon Utilization and Element Cycling Functions of Hydrothermarchaeota in Hydrothermal Sediment.</title>
        <authorList>
            <person name="Zhou Z."/>
            <person name="Liu Y."/>
            <person name="Xu W."/>
            <person name="Pan J."/>
            <person name="Luo Z.H."/>
            <person name="Li M."/>
        </authorList>
    </citation>
    <scope>NUCLEOTIDE SEQUENCE [LARGE SCALE GENOMIC DNA]</scope>
    <source>
        <strain evidence="9">SpSt-143</strain>
    </source>
</reference>
<evidence type="ECO:0000256" key="6">
    <source>
        <dbReference type="PIRSR" id="PIRSR000138-1"/>
    </source>
</evidence>
<gene>
    <name evidence="9" type="ORF">ENO59_07100</name>
</gene>
<dbReference type="GO" id="GO:0010181">
    <property type="term" value="F:FMN binding"/>
    <property type="evidence" value="ECO:0007669"/>
    <property type="project" value="InterPro"/>
</dbReference>
<feature type="binding site" evidence="7">
    <location>
        <begin position="107"/>
        <end position="109"/>
    </location>
    <ligand>
        <name>FMN</name>
        <dbReference type="ChEBI" id="CHEBI:58210"/>
    </ligand>
</feature>
<feature type="binding site" evidence="7">
    <location>
        <position position="195"/>
    </location>
    <ligand>
        <name>glyoxylate</name>
        <dbReference type="ChEBI" id="CHEBI:36655"/>
    </ligand>
</feature>
<dbReference type="PANTHER" id="PTHR10578:SF143">
    <property type="entry name" value="FMN-DEPENDENT ALPHA-HYDROXY ACID DEHYDROGENASE PB1A11.03"/>
    <property type="match status" value="1"/>
</dbReference>
<accession>A0A7V2B0X1</accession>
<evidence type="ECO:0000313" key="9">
    <source>
        <dbReference type="EMBL" id="HER96269.1"/>
    </source>
</evidence>
<dbReference type="InterPro" id="IPR037350">
    <property type="entry name" value="LMO_FMN"/>
</dbReference>
<keyword evidence="4" id="KW-0560">Oxidoreductase</keyword>
<comment type="similarity">
    <text evidence="5">Belongs to the FMN-dependent alpha-hydroxy acid dehydrogenase family.</text>
</comment>
<feature type="binding site" evidence="7">
    <location>
        <begin position="323"/>
        <end position="327"/>
    </location>
    <ligand>
        <name>FMN</name>
        <dbReference type="ChEBI" id="CHEBI:58210"/>
    </ligand>
</feature>
<feature type="binding site" evidence="7">
    <location>
        <position position="158"/>
    </location>
    <ligand>
        <name>FMN</name>
        <dbReference type="ChEBI" id="CHEBI:58210"/>
    </ligand>
</feature>
<dbReference type="Pfam" id="PF01070">
    <property type="entry name" value="FMN_dh"/>
    <property type="match status" value="1"/>
</dbReference>
<evidence type="ECO:0000256" key="3">
    <source>
        <dbReference type="ARBA" id="ARBA00022643"/>
    </source>
</evidence>
<dbReference type="EMBL" id="DSGB01000005">
    <property type="protein sequence ID" value="HER96269.1"/>
    <property type="molecule type" value="Genomic_DNA"/>
</dbReference>
<feature type="binding site" evidence="7">
    <location>
        <position position="295"/>
    </location>
    <ligand>
        <name>glyoxylate</name>
        <dbReference type="ChEBI" id="CHEBI:36655"/>
    </ligand>
</feature>
<dbReference type="FunFam" id="3.20.20.70:FF:000029">
    <property type="entry name" value="L-lactate dehydrogenase"/>
    <property type="match status" value="1"/>
</dbReference>
<sequence length="396" mass="42557">MTQDALGLATSPGMQRQLQIYLGGLAGEKPAFPVAIEALEDQARAALRPEAAAYLFGGAGGEETLQANRAAFRRWQLVPRMLRGVGRRDLSVVLLGRRLPAPVLLAPIGVQRILHAEGELAVARAAAQVGLPFVLSTVSSYPLEAVADVMGAAPRWFQLYWGRDPELTLSLIHRAEAAGYEALVVTLDTTLLAWREQDLEHAYLPFLYGEGLANYFTDPVFRSRLDEPPEANPTGAILTFARIFSHPDLTWDDLAFLKENTRLPILLKGILHPEDARRAAEAGVAGVIVSNHGGRQLDGAIAALDALPAVVDAVGDRLLVLFDSGIRRAADVLKAKALGAQAVLLGRPYACGLAVGGEAGVRFVLENLLAELDLALGLVGCRNWEEVQPEILQSLP</sequence>
<dbReference type="InterPro" id="IPR000262">
    <property type="entry name" value="FMN-dep_DH"/>
</dbReference>
<protein>
    <submittedName>
        <fullName evidence="9">Alpha-hydroxy-acid oxidizing protein</fullName>
    </submittedName>
</protein>
<feature type="binding site" evidence="7">
    <location>
        <position position="268"/>
    </location>
    <ligand>
        <name>FMN</name>
        <dbReference type="ChEBI" id="CHEBI:58210"/>
    </ligand>
</feature>
<evidence type="ECO:0000256" key="4">
    <source>
        <dbReference type="ARBA" id="ARBA00023002"/>
    </source>
</evidence>
<feature type="binding site" evidence="7">
    <location>
        <position position="186"/>
    </location>
    <ligand>
        <name>FMN</name>
        <dbReference type="ChEBI" id="CHEBI:58210"/>
    </ligand>
</feature>
<organism evidence="9">
    <name type="scientific">Rhodothermus marinus</name>
    <name type="common">Rhodothermus obamensis</name>
    <dbReference type="NCBI Taxonomy" id="29549"/>
    <lineage>
        <taxon>Bacteria</taxon>
        <taxon>Pseudomonadati</taxon>
        <taxon>Rhodothermota</taxon>
        <taxon>Rhodothermia</taxon>
        <taxon>Rhodothermales</taxon>
        <taxon>Rhodothermaceae</taxon>
        <taxon>Rhodothermus</taxon>
    </lineage>
</organism>
<feature type="binding site" evidence="7">
    <location>
        <position position="290"/>
    </location>
    <ligand>
        <name>FMN</name>
        <dbReference type="ChEBI" id="CHEBI:58210"/>
    </ligand>
</feature>
<evidence type="ECO:0000259" key="8">
    <source>
        <dbReference type="PROSITE" id="PS51349"/>
    </source>
</evidence>
<dbReference type="PROSITE" id="PS00557">
    <property type="entry name" value="FMN_HYDROXY_ACID_DH_1"/>
    <property type="match status" value="1"/>
</dbReference>
<feature type="binding site" evidence="7">
    <location>
        <begin position="346"/>
        <end position="347"/>
    </location>
    <ligand>
        <name>FMN</name>
        <dbReference type="ChEBI" id="CHEBI:58210"/>
    </ligand>
</feature>
<dbReference type="PANTHER" id="PTHR10578">
    <property type="entry name" value="S -2-HYDROXY-ACID OXIDASE-RELATED"/>
    <property type="match status" value="1"/>
</dbReference>
<dbReference type="SUPFAM" id="SSF51395">
    <property type="entry name" value="FMN-linked oxidoreductases"/>
    <property type="match status" value="1"/>
</dbReference>
<feature type="binding site" evidence="7">
    <location>
        <position position="160"/>
    </location>
    <ligand>
        <name>glyoxylate</name>
        <dbReference type="ChEBI" id="CHEBI:36655"/>
    </ligand>
</feature>
<dbReference type="PIRSF" id="PIRSF000138">
    <property type="entry name" value="Al-hdrx_acd_dh"/>
    <property type="match status" value="1"/>
</dbReference>
<feature type="active site" description="Proton acceptor" evidence="6">
    <location>
        <position position="292"/>
    </location>
</feature>
<dbReference type="InterPro" id="IPR013785">
    <property type="entry name" value="Aldolase_TIM"/>
</dbReference>
<dbReference type="AlphaFoldDB" id="A0A7V2B0X1"/>
<comment type="cofactor">
    <cofactor evidence="1">
        <name>FMN</name>
        <dbReference type="ChEBI" id="CHEBI:58210"/>
    </cofactor>
</comment>
<evidence type="ECO:0000256" key="1">
    <source>
        <dbReference type="ARBA" id="ARBA00001917"/>
    </source>
</evidence>
<proteinExistence type="inferred from homology"/>
<evidence type="ECO:0000256" key="2">
    <source>
        <dbReference type="ARBA" id="ARBA00022630"/>
    </source>
</evidence>
<dbReference type="InterPro" id="IPR008259">
    <property type="entry name" value="FMN_hydac_DH_AS"/>
</dbReference>
<dbReference type="CDD" id="cd03332">
    <property type="entry name" value="LMO_FMN"/>
    <property type="match status" value="1"/>
</dbReference>
<dbReference type="GO" id="GO:0016614">
    <property type="term" value="F:oxidoreductase activity, acting on CH-OH group of donors"/>
    <property type="evidence" value="ECO:0007669"/>
    <property type="project" value="UniProtKB-ARBA"/>
</dbReference>
<keyword evidence="3 7" id="KW-0288">FMN</keyword>
<name>A0A7V2B0X1_RHOMR</name>
<feature type="binding site" evidence="7">
    <location>
        <position position="292"/>
    </location>
    <ligand>
        <name>glyoxylate</name>
        <dbReference type="ChEBI" id="CHEBI:36655"/>
    </ligand>
</feature>